<keyword evidence="1" id="KW-1133">Transmembrane helix</keyword>
<dbReference type="RefSeq" id="XP_022087969.1">
    <property type="nucleotide sequence ID" value="XM_022232277.1"/>
</dbReference>
<dbReference type="OMA" id="FRCESVI"/>
<sequence>MIVRDVLPEHLLVEPHTAVRTGAGTNVTFRCESVILGRPMTSCRWIFFGSNSSIVSLLGGNWTRSRDTDSVEPPEVSLTENGTACLLRLSAVGPRDVGRYLCADLLSDALSNVAKLELDFSAAPIASGPATDPHSTLPSDIPIQEICNDGGSSKDHVYRDVIAGVVGGVLLLISTLLAGVACYYYRQIRRIRREDSKMDLDFIRMKAQAAALQKETELMTNTGGTTRGDERYLTT</sequence>
<organism evidence="3 4">
    <name type="scientific">Acanthaster planci</name>
    <name type="common">Crown-of-thorns starfish</name>
    <dbReference type="NCBI Taxonomy" id="133434"/>
    <lineage>
        <taxon>Eukaryota</taxon>
        <taxon>Metazoa</taxon>
        <taxon>Echinodermata</taxon>
        <taxon>Eleutherozoa</taxon>
        <taxon>Asterozoa</taxon>
        <taxon>Asteroidea</taxon>
        <taxon>Valvatacea</taxon>
        <taxon>Valvatida</taxon>
        <taxon>Acanthasteridae</taxon>
        <taxon>Acanthaster</taxon>
    </lineage>
</organism>
<feature type="transmembrane region" description="Helical" evidence="1">
    <location>
        <begin position="161"/>
        <end position="185"/>
    </location>
</feature>
<dbReference type="AlphaFoldDB" id="A0A8B7Y461"/>
<dbReference type="KEGG" id="aplc:110977822"/>
<dbReference type="InterPro" id="IPR036179">
    <property type="entry name" value="Ig-like_dom_sf"/>
</dbReference>
<dbReference type="Proteomes" id="UP000694845">
    <property type="component" value="Unplaced"/>
</dbReference>
<dbReference type="PROSITE" id="PS50835">
    <property type="entry name" value="IG_LIKE"/>
    <property type="match status" value="1"/>
</dbReference>
<dbReference type="InterPro" id="IPR007110">
    <property type="entry name" value="Ig-like_dom"/>
</dbReference>
<dbReference type="SUPFAM" id="SSF48726">
    <property type="entry name" value="Immunoglobulin"/>
    <property type="match status" value="1"/>
</dbReference>
<dbReference type="Gene3D" id="2.60.40.10">
    <property type="entry name" value="Immunoglobulins"/>
    <property type="match status" value="1"/>
</dbReference>
<evidence type="ECO:0000313" key="3">
    <source>
        <dbReference type="Proteomes" id="UP000694845"/>
    </source>
</evidence>
<gene>
    <name evidence="4" type="primary">LOC110977822</name>
</gene>
<protein>
    <submittedName>
        <fullName evidence="4">Uncharacterized protein LOC110977822</fullName>
    </submittedName>
</protein>
<feature type="domain" description="Ig-like" evidence="2">
    <location>
        <begin position="8"/>
        <end position="102"/>
    </location>
</feature>
<keyword evidence="1" id="KW-0472">Membrane</keyword>
<keyword evidence="3" id="KW-1185">Reference proteome</keyword>
<name>A0A8B7Y461_ACAPL</name>
<dbReference type="OrthoDB" id="10548599at2759"/>
<keyword evidence="1" id="KW-0812">Transmembrane</keyword>
<dbReference type="GeneID" id="110977822"/>
<evidence type="ECO:0000313" key="4">
    <source>
        <dbReference type="RefSeq" id="XP_022087969.1"/>
    </source>
</evidence>
<evidence type="ECO:0000256" key="1">
    <source>
        <dbReference type="SAM" id="Phobius"/>
    </source>
</evidence>
<dbReference type="InterPro" id="IPR013783">
    <property type="entry name" value="Ig-like_fold"/>
</dbReference>
<reference evidence="4" key="1">
    <citation type="submission" date="2025-08" db="UniProtKB">
        <authorList>
            <consortium name="RefSeq"/>
        </authorList>
    </citation>
    <scope>IDENTIFICATION</scope>
</reference>
<evidence type="ECO:0000259" key="2">
    <source>
        <dbReference type="PROSITE" id="PS50835"/>
    </source>
</evidence>
<proteinExistence type="predicted"/>
<accession>A0A8B7Y461</accession>